<evidence type="ECO:0000256" key="14">
    <source>
        <dbReference type="ARBA" id="ARBA00023137"/>
    </source>
</evidence>
<keyword evidence="9" id="KW-0547">Nucleotide-binding</keyword>
<dbReference type="InterPro" id="IPR050445">
    <property type="entry name" value="Bact_polysacc_biosynth/exp"/>
</dbReference>
<dbReference type="NCBIfam" id="TIGR01007">
    <property type="entry name" value="eps_fam"/>
    <property type="match status" value="1"/>
</dbReference>
<dbReference type="EC" id="2.7.10.2" evidence="4"/>
<reference evidence="21" key="1">
    <citation type="submission" date="2016-10" db="EMBL/GenBank/DDBJ databases">
        <authorList>
            <person name="de Groot N.N."/>
        </authorList>
    </citation>
    <scope>NUCLEOTIDE SEQUENCE</scope>
</reference>
<keyword evidence="11" id="KW-0067">ATP-binding</keyword>
<keyword evidence="16" id="KW-0175">Coiled coil</keyword>
<dbReference type="GO" id="GO:0005524">
    <property type="term" value="F:ATP binding"/>
    <property type="evidence" value="ECO:0007669"/>
    <property type="project" value="UniProtKB-KW"/>
</dbReference>
<dbReference type="GO" id="GO:0005886">
    <property type="term" value="C:plasma membrane"/>
    <property type="evidence" value="ECO:0007669"/>
    <property type="project" value="UniProtKB-SubCell"/>
</dbReference>
<feature type="coiled-coil region" evidence="16">
    <location>
        <begin position="261"/>
        <end position="288"/>
    </location>
</feature>
<evidence type="ECO:0000256" key="6">
    <source>
        <dbReference type="ARBA" id="ARBA00022519"/>
    </source>
</evidence>
<dbReference type="Pfam" id="PF13807">
    <property type="entry name" value="GNVR"/>
    <property type="match status" value="1"/>
</dbReference>
<feature type="domain" description="Tyrosine-protein kinase G-rich" evidence="20">
    <location>
        <begin position="431"/>
        <end position="505"/>
    </location>
</feature>
<organism evidence="21">
    <name type="scientific">hydrothermal vent metagenome</name>
    <dbReference type="NCBI Taxonomy" id="652676"/>
    <lineage>
        <taxon>unclassified sequences</taxon>
        <taxon>metagenomes</taxon>
        <taxon>ecological metagenomes</taxon>
    </lineage>
</organism>
<dbReference type="InterPro" id="IPR025669">
    <property type="entry name" value="AAA_dom"/>
</dbReference>
<gene>
    <name evidence="21" type="ORF">MNB_SV-9-1353</name>
</gene>
<keyword evidence="7 21" id="KW-0808">Transferase</keyword>
<keyword evidence="8 17" id="KW-0812">Transmembrane</keyword>
<evidence type="ECO:0000313" key="21">
    <source>
        <dbReference type="EMBL" id="SFV63781.1"/>
    </source>
</evidence>
<keyword evidence="5" id="KW-1003">Cell membrane</keyword>
<dbReference type="Gene3D" id="3.40.50.300">
    <property type="entry name" value="P-loop containing nucleotide triphosphate hydrolases"/>
    <property type="match status" value="1"/>
</dbReference>
<evidence type="ECO:0000256" key="15">
    <source>
        <dbReference type="ARBA" id="ARBA00051245"/>
    </source>
</evidence>
<evidence type="ECO:0000256" key="2">
    <source>
        <dbReference type="ARBA" id="ARBA00007316"/>
    </source>
</evidence>
<dbReference type="Pfam" id="PF13614">
    <property type="entry name" value="AAA_31"/>
    <property type="match status" value="1"/>
</dbReference>
<dbReference type="CDD" id="cd05387">
    <property type="entry name" value="BY-kinase"/>
    <property type="match status" value="1"/>
</dbReference>
<protein>
    <recommendedName>
        <fullName evidence="4">non-specific protein-tyrosine kinase</fullName>
        <ecNumber evidence="4">2.7.10.2</ecNumber>
    </recommendedName>
</protein>
<dbReference type="AlphaFoldDB" id="A0A1W1CDH1"/>
<evidence type="ECO:0000256" key="12">
    <source>
        <dbReference type="ARBA" id="ARBA00022989"/>
    </source>
</evidence>
<evidence type="ECO:0000259" key="20">
    <source>
        <dbReference type="Pfam" id="PF13807"/>
    </source>
</evidence>
<dbReference type="InterPro" id="IPR032807">
    <property type="entry name" value="GNVR"/>
</dbReference>
<comment type="subcellular location">
    <subcellularLocation>
        <location evidence="1">Cell inner membrane</location>
        <topology evidence="1">Multi-pass membrane protein</topology>
    </subcellularLocation>
</comment>
<dbReference type="InterPro" id="IPR005702">
    <property type="entry name" value="Wzc-like_C"/>
</dbReference>
<dbReference type="PANTHER" id="PTHR32309:SF13">
    <property type="entry name" value="FERRIC ENTEROBACTIN TRANSPORT PROTEIN FEPE"/>
    <property type="match status" value="1"/>
</dbReference>
<evidence type="ECO:0000256" key="10">
    <source>
        <dbReference type="ARBA" id="ARBA00022777"/>
    </source>
</evidence>
<dbReference type="SUPFAM" id="SSF52540">
    <property type="entry name" value="P-loop containing nucleoside triphosphate hydrolases"/>
    <property type="match status" value="1"/>
</dbReference>
<dbReference type="FunFam" id="3.40.50.300:FF:000527">
    <property type="entry name" value="Tyrosine-protein kinase etk"/>
    <property type="match status" value="1"/>
</dbReference>
<name>A0A1W1CDH1_9ZZZZ</name>
<dbReference type="InterPro" id="IPR027417">
    <property type="entry name" value="P-loop_NTPase"/>
</dbReference>
<evidence type="ECO:0000259" key="18">
    <source>
        <dbReference type="Pfam" id="PF02706"/>
    </source>
</evidence>
<feature type="transmembrane region" description="Helical" evidence="17">
    <location>
        <begin position="25"/>
        <end position="46"/>
    </location>
</feature>
<comment type="similarity">
    <text evidence="3">Belongs to the etk/wzc family.</text>
</comment>
<dbReference type="PANTHER" id="PTHR32309">
    <property type="entry name" value="TYROSINE-PROTEIN KINASE"/>
    <property type="match status" value="1"/>
</dbReference>
<dbReference type="Pfam" id="PF02706">
    <property type="entry name" value="Wzz"/>
    <property type="match status" value="1"/>
</dbReference>
<evidence type="ECO:0000256" key="9">
    <source>
        <dbReference type="ARBA" id="ARBA00022741"/>
    </source>
</evidence>
<evidence type="ECO:0000256" key="13">
    <source>
        <dbReference type="ARBA" id="ARBA00023136"/>
    </source>
</evidence>
<evidence type="ECO:0000256" key="7">
    <source>
        <dbReference type="ARBA" id="ARBA00022679"/>
    </source>
</evidence>
<comment type="similarity">
    <text evidence="2">Belongs to the CpsD/CapB family.</text>
</comment>
<evidence type="ECO:0000256" key="16">
    <source>
        <dbReference type="SAM" id="Coils"/>
    </source>
</evidence>
<evidence type="ECO:0000256" key="17">
    <source>
        <dbReference type="SAM" id="Phobius"/>
    </source>
</evidence>
<evidence type="ECO:0000256" key="4">
    <source>
        <dbReference type="ARBA" id="ARBA00011903"/>
    </source>
</evidence>
<keyword evidence="12 17" id="KW-1133">Transmembrane helix</keyword>
<feature type="coiled-coil region" evidence="16">
    <location>
        <begin position="379"/>
        <end position="438"/>
    </location>
</feature>
<dbReference type="InterPro" id="IPR003856">
    <property type="entry name" value="LPS_length_determ_N"/>
</dbReference>
<dbReference type="EMBL" id="FPHG01000062">
    <property type="protein sequence ID" value="SFV63781.1"/>
    <property type="molecule type" value="Genomic_DNA"/>
</dbReference>
<feature type="transmembrane region" description="Helical" evidence="17">
    <location>
        <begin position="485"/>
        <end position="508"/>
    </location>
</feature>
<evidence type="ECO:0000256" key="5">
    <source>
        <dbReference type="ARBA" id="ARBA00022475"/>
    </source>
</evidence>
<comment type="catalytic activity">
    <reaction evidence="15">
        <text>L-tyrosyl-[protein] + ATP = O-phospho-L-tyrosyl-[protein] + ADP + H(+)</text>
        <dbReference type="Rhea" id="RHEA:10596"/>
        <dbReference type="Rhea" id="RHEA-COMP:10136"/>
        <dbReference type="Rhea" id="RHEA-COMP:20101"/>
        <dbReference type="ChEBI" id="CHEBI:15378"/>
        <dbReference type="ChEBI" id="CHEBI:30616"/>
        <dbReference type="ChEBI" id="CHEBI:46858"/>
        <dbReference type="ChEBI" id="CHEBI:61978"/>
        <dbReference type="ChEBI" id="CHEBI:456216"/>
        <dbReference type="EC" id="2.7.10.2"/>
    </reaction>
</comment>
<evidence type="ECO:0000256" key="3">
    <source>
        <dbReference type="ARBA" id="ARBA00008883"/>
    </source>
</evidence>
<proteinExistence type="inferred from homology"/>
<dbReference type="GO" id="GO:0042802">
    <property type="term" value="F:identical protein binding"/>
    <property type="evidence" value="ECO:0007669"/>
    <property type="project" value="UniProtKB-ARBA"/>
</dbReference>
<evidence type="ECO:0000259" key="19">
    <source>
        <dbReference type="Pfam" id="PF13614"/>
    </source>
</evidence>
<keyword evidence="10 21" id="KW-0418">Kinase</keyword>
<evidence type="ECO:0000256" key="8">
    <source>
        <dbReference type="ARBA" id="ARBA00022692"/>
    </source>
</evidence>
<feature type="domain" description="AAA" evidence="19">
    <location>
        <begin position="575"/>
        <end position="731"/>
    </location>
</feature>
<keyword evidence="6" id="KW-0997">Cell inner membrane</keyword>
<accession>A0A1W1CDH1</accession>
<keyword evidence="14" id="KW-0829">Tyrosine-protein kinase</keyword>
<sequence>MSKKEEYADDDEIDLKEIFRTLSRYKYFIIFCMILFGILASVVAYFKPNIYQTSMTLEIGILGSISGGNDIVSKAISASSKIKPDTEIEILKSRTLMVEAVKSVDFSHRYYVTYRMKKTEIYEKDSPFDINLTKGFGKEFKVLPYDKEHYRLENKSLNINYIYKYGKEIKDDNFVFTLTLKKDRKIHDNEKYSFEVMDFDDCVSLAQEGLKVKVSGKYTTIIAISKSGKLKERLPKIVNALASAYIKRNIEKRTREASKTLSFVETEIDKIKDELKKSSIKLENFKKNIKTVNFNTKSDIVMKRLGDMEIELSKLNIEISMVESLYSRVKLGKKIESILINGLFNDNINPLTNIIDILQKYRIKLETLRIDYTKDYPEVIKLQKEIKETQNLFKSMVRNFRKNLLDRKKILVKSIKREQKLVDKLAEDEQIYHKLERKFKLNEKIYSYLLEKKASSLIAKAATVSRNRILDKARSSYKSAPNRNLITAVGIFLGFIVGAMIAFIRGFIDDTIKNIDHIKKETDAIILGIVPSVKDMDKNERKNLMVFDYPRSSFSESFRNIRSNLKFMMNDTSSKVLTITSTISGEGKTLISSNLAGIISLTKKKVILINLDMRKPTLHLKFNLPNNKGISSVLSGYESLKEVIQVTSNPYLDIISSGAIPPNPSELIHSKKMEEIIEELKKKYDIVMLDTPPSGLVTDAQLLMRMSDSVIYVIRANYAKQGFLKNIDILSRDKSISGFSIILNAVDDKDTGYGYGYGYY</sequence>
<feature type="domain" description="Polysaccharide chain length determinant N-terminal" evidence="18">
    <location>
        <begin position="11"/>
        <end position="102"/>
    </location>
</feature>
<keyword evidence="13 17" id="KW-0472">Membrane</keyword>
<evidence type="ECO:0000256" key="1">
    <source>
        <dbReference type="ARBA" id="ARBA00004429"/>
    </source>
</evidence>
<dbReference type="GO" id="GO:0004715">
    <property type="term" value="F:non-membrane spanning protein tyrosine kinase activity"/>
    <property type="evidence" value="ECO:0007669"/>
    <property type="project" value="UniProtKB-EC"/>
</dbReference>
<evidence type="ECO:0000256" key="11">
    <source>
        <dbReference type="ARBA" id="ARBA00022840"/>
    </source>
</evidence>